<gene>
    <name evidence="1" type="ORF">AWB72_04345</name>
</gene>
<proteinExistence type="predicted"/>
<dbReference type="EMBL" id="FCNV02000011">
    <property type="protein sequence ID" value="SAL41459.1"/>
    <property type="molecule type" value="Genomic_DNA"/>
</dbReference>
<evidence type="ECO:0000313" key="1">
    <source>
        <dbReference type="EMBL" id="SAL41459.1"/>
    </source>
</evidence>
<protein>
    <recommendedName>
        <fullName evidence="3">DUF4279 domain-containing protein</fullName>
    </recommendedName>
</protein>
<reference evidence="1 2" key="1">
    <citation type="submission" date="2016-01" db="EMBL/GenBank/DDBJ databases">
        <authorList>
            <person name="Peeters C."/>
        </authorList>
    </citation>
    <scope>NUCLEOTIDE SEQUENCE [LARGE SCALE GENOMIC DNA]</scope>
    <source>
        <strain evidence="1">LMG 29315</strain>
    </source>
</reference>
<evidence type="ECO:0008006" key="3">
    <source>
        <dbReference type="Google" id="ProtNLM"/>
    </source>
</evidence>
<comment type="caution">
    <text evidence="1">The sequence shown here is derived from an EMBL/GenBank/DDBJ whole genome shotgun (WGS) entry which is preliminary data.</text>
</comment>
<accession>A0A658R2F0</accession>
<organism evidence="1 2">
    <name type="scientific">Caballeronia concitans</name>
    <dbReference type="NCBI Taxonomy" id="1777133"/>
    <lineage>
        <taxon>Bacteria</taxon>
        <taxon>Pseudomonadati</taxon>
        <taxon>Pseudomonadota</taxon>
        <taxon>Betaproteobacteria</taxon>
        <taxon>Burkholderiales</taxon>
        <taxon>Burkholderiaceae</taxon>
        <taxon>Caballeronia</taxon>
    </lineage>
</organism>
<evidence type="ECO:0000313" key="2">
    <source>
        <dbReference type="Proteomes" id="UP000198263"/>
    </source>
</evidence>
<dbReference type="AlphaFoldDB" id="A0A658R2F0"/>
<dbReference type="Proteomes" id="UP000198263">
    <property type="component" value="Unassembled WGS sequence"/>
</dbReference>
<name>A0A658R2F0_9BURK</name>
<sequence length="138" mass="15951">MTTRQLAYASFCIYQDVELPEFWTKYFDVTPSTAGVKGQPRLTRSGQQSAFAWRQGIWSISSEEAVSSDELTPHFRYLVSRLALPRADFRALLERQNGHARFFCYWANYEGNRVPDVPDDIRAIADSMGIEIDIDEYR</sequence>
<dbReference type="RefSeq" id="WP_040051453.1">
    <property type="nucleotide sequence ID" value="NZ_FCNV02000011.1"/>
</dbReference>
<keyword evidence="2" id="KW-1185">Reference proteome</keyword>